<keyword evidence="3" id="KW-1185">Reference proteome</keyword>
<comment type="cofactor">
    <cofactor evidence="1">
        <name>Mg(2+)</name>
        <dbReference type="ChEBI" id="CHEBI:18420"/>
    </cofactor>
    <text evidence="1">Binds 2 magnesium ions per subunit.</text>
</comment>
<name>A0A926DM84_9FIRM</name>
<reference evidence="2" key="1">
    <citation type="submission" date="2020-08" db="EMBL/GenBank/DDBJ databases">
        <title>Genome public.</title>
        <authorList>
            <person name="Liu C."/>
            <person name="Sun Q."/>
        </authorList>
    </citation>
    <scope>NUCLEOTIDE SEQUENCE</scope>
    <source>
        <strain evidence="2">H8</strain>
    </source>
</reference>
<dbReference type="GO" id="GO:0046872">
    <property type="term" value="F:metal ion binding"/>
    <property type="evidence" value="ECO:0007669"/>
    <property type="project" value="UniProtKB-KW"/>
</dbReference>
<organism evidence="2 3">
    <name type="scientific">Congzhengia minquanensis</name>
    <dbReference type="NCBI Taxonomy" id="2763657"/>
    <lineage>
        <taxon>Bacteria</taxon>
        <taxon>Bacillati</taxon>
        <taxon>Bacillota</taxon>
        <taxon>Clostridia</taxon>
        <taxon>Eubacteriales</taxon>
        <taxon>Oscillospiraceae</taxon>
        <taxon>Congzhengia</taxon>
    </lineage>
</organism>
<dbReference type="Pfam" id="PF03747">
    <property type="entry name" value="ADP_ribosyl_GH"/>
    <property type="match status" value="1"/>
</dbReference>
<keyword evidence="1" id="KW-0479">Metal-binding</keyword>
<dbReference type="Gene3D" id="1.10.4080.10">
    <property type="entry name" value="ADP-ribosylation/Crystallin J1"/>
    <property type="match status" value="1"/>
</dbReference>
<dbReference type="SUPFAM" id="SSF101478">
    <property type="entry name" value="ADP-ribosylglycohydrolase"/>
    <property type="match status" value="1"/>
</dbReference>
<dbReference type="Proteomes" id="UP000611762">
    <property type="component" value="Unassembled WGS sequence"/>
</dbReference>
<accession>A0A926DM84</accession>
<keyword evidence="1" id="KW-0460">Magnesium</keyword>
<evidence type="ECO:0000313" key="2">
    <source>
        <dbReference type="EMBL" id="MBC8540294.1"/>
    </source>
</evidence>
<comment type="caution">
    <text evidence="2">The sequence shown here is derived from an EMBL/GenBank/DDBJ whole genome shotgun (WGS) entry which is preliminary data.</text>
</comment>
<dbReference type="RefSeq" id="WP_249311384.1">
    <property type="nucleotide sequence ID" value="NZ_JACRSU010000001.1"/>
</dbReference>
<feature type="binding site" evidence="1">
    <location>
        <position position="262"/>
    </location>
    <ligand>
        <name>Mg(2+)</name>
        <dbReference type="ChEBI" id="CHEBI:18420"/>
        <label>1</label>
    </ligand>
</feature>
<dbReference type="AlphaFoldDB" id="A0A926DM84"/>
<evidence type="ECO:0000256" key="1">
    <source>
        <dbReference type="PIRSR" id="PIRSR605502-1"/>
    </source>
</evidence>
<proteinExistence type="predicted"/>
<feature type="binding site" evidence="1">
    <location>
        <position position="264"/>
    </location>
    <ligand>
        <name>Mg(2+)</name>
        <dbReference type="ChEBI" id="CHEBI:18420"/>
        <label>1</label>
    </ligand>
</feature>
<gene>
    <name evidence="2" type="ORF">H8698_04820</name>
</gene>
<protein>
    <submittedName>
        <fullName evidence="2">ADP-ribosylglycohydrolase family protein</fullName>
    </submittedName>
</protein>
<dbReference type="InterPro" id="IPR036705">
    <property type="entry name" value="Ribosyl_crysJ1_sf"/>
</dbReference>
<dbReference type="EMBL" id="JACRSU010000001">
    <property type="protein sequence ID" value="MBC8540294.1"/>
    <property type="molecule type" value="Genomic_DNA"/>
</dbReference>
<sequence length="482" mass="53213">MITYNEAELRDKIHACWVGKNIGGTMGTPYEGKREMNDISGFVTDKGVILPNDDLDLQLIWLVAMEEYGPYQMNANVLGEYWLKYIPPEWNEYGVGKSNLRAGLLPPLSGEIHNSKWKTSNGAWIRSEVWACMAPGFPEIAVKYAQMDASVDHGMSEGTYAEWFTAALDSLAFRGGEIRELIEQALSFIPADSRVARSVRLVLTSFDKGVDYRKTRELLVKDSEDLGWFQAPANIGFTVLGLIYGEGDFKKSMIYAINCGDDTDCTGATVGAFLGILYGSEGVPADWSEYIGDGIVTKAIDASCWKAPATCSELTERVMKMIPAVMKAHWIDAAISNGATDLSDEEDNKKAKHAMKELEFYKPYSYFGADVVYAQMYVSFAAKPQIKEGESLTAYITIKNRFPDPRNFYFKPILPEGFTASAYEKCIHVAHGDVTGFTDTGSAVWSVTITAGERLEPVNKVIVEITSPGKAMAAYVPIVFLG</sequence>
<evidence type="ECO:0000313" key="3">
    <source>
        <dbReference type="Proteomes" id="UP000611762"/>
    </source>
</evidence>
<dbReference type="InterPro" id="IPR005502">
    <property type="entry name" value="Ribosyl_crysJ1"/>
</dbReference>